<feature type="domain" description="CW-type" evidence="7">
    <location>
        <begin position="45"/>
        <end position="99"/>
    </location>
</feature>
<organism evidence="8 9">
    <name type="scientific">Molossus molossus</name>
    <name type="common">Pallas' mastiff bat</name>
    <name type="synonym">Vespertilio molossus</name>
    <dbReference type="NCBI Taxonomy" id="27622"/>
    <lineage>
        <taxon>Eukaryota</taxon>
        <taxon>Metazoa</taxon>
        <taxon>Chordata</taxon>
        <taxon>Craniata</taxon>
        <taxon>Vertebrata</taxon>
        <taxon>Euteleostomi</taxon>
        <taxon>Mammalia</taxon>
        <taxon>Eutheria</taxon>
        <taxon>Laurasiatheria</taxon>
        <taxon>Chiroptera</taxon>
        <taxon>Yangochiroptera</taxon>
        <taxon>Molossidae</taxon>
        <taxon>Molossus</taxon>
    </lineage>
</organism>
<comment type="caution">
    <text evidence="8">The sequence shown here is derived from an EMBL/GenBank/DDBJ whole genome shotgun (WGS) entry which is preliminary data.</text>
</comment>
<feature type="region of interest" description="Disordered" evidence="5">
    <location>
        <begin position="195"/>
        <end position="314"/>
    </location>
</feature>
<keyword evidence="2 4" id="KW-0863">Zinc-finger</keyword>
<dbReference type="InterPro" id="IPR042778">
    <property type="entry name" value="ZCWPW1/ZCWPW2"/>
</dbReference>
<keyword evidence="9" id="KW-1185">Reference proteome</keyword>
<dbReference type="Pfam" id="PF00855">
    <property type="entry name" value="PWWP"/>
    <property type="match status" value="1"/>
</dbReference>
<keyword evidence="1" id="KW-0479">Metal-binding</keyword>
<evidence type="ECO:0000256" key="3">
    <source>
        <dbReference type="ARBA" id="ARBA00022833"/>
    </source>
</evidence>
<feature type="compositionally biased region" description="Acidic residues" evidence="5">
    <location>
        <begin position="216"/>
        <end position="227"/>
    </location>
</feature>
<dbReference type="PROSITE" id="PS50812">
    <property type="entry name" value="PWWP"/>
    <property type="match status" value="1"/>
</dbReference>
<feature type="region of interest" description="Disordered" evidence="5">
    <location>
        <begin position="11"/>
        <end position="34"/>
    </location>
</feature>
<evidence type="ECO:0000256" key="5">
    <source>
        <dbReference type="SAM" id="MobiDB-lite"/>
    </source>
</evidence>
<feature type="domain" description="PWWP" evidence="6">
    <location>
        <begin position="112"/>
        <end position="185"/>
    </location>
</feature>
<evidence type="ECO:0000313" key="8">
    <source>
        <dbReference type="EMBL" id="KAF6491529.1"/>
    </source>
</evidence>
<dbReference type="Pfam" id="PF07496">
    <property type="entry name" value="zf-CW"/>
    <property type="match status" value="1"/>
</dbReference>
<evidence type="ECO:0000256" key="2">
    <source>
        <dbReference type="ARBA" id="ARBA00022771"/>
    </source>
</evidence>
<gene>
    <name evidence="8" type="ORF">HJG59_019797</name>
</gene>
<evidence type="ECO:0000256" key="1">
    <source>
        <dbReference type="ARBA" id="ARBA00022723"/>
    </source>
</evidence>
<sequence length="396" mass="44264">MVPHILEISASEEAEIKTSKPGQPDPAPSEKKFSKLSLKKRKKEAGQCLVWVQCSFPNCEKWRRLRGNIDPSVLPDNWSCDQNTDLEYNRCDIPEETWIGHESDVAYASYIPGSIIWAKQYGYPWWPGMVESDPDLGEYFLFASHLDSLPKKCRNKDCSQKLGAAMIMAQEAEQISIQERVKLFGFRSRFNGSDSNGEGKDLMLSGAKSSDSFLEKEEEELDLEEEEGEKKDPTSPSPKPAKSQTKNPKARGIANGRDGTQQRKSMKRSLGNEPAPVPIRGRKEVRGNSDPDQPGSKKAFKAPQSKVSVTSLSEENGVRMVSKGLILPTPHGACPALGKEEPGSQELQEAGSFPPDDESSSDLDLEQLMEDVGEKPEQRVELQYRDDMEEFTFFEE</sequence>
<evidence type="ECO:0000313" key="9">
    <source>
        <dbReference type="Proteomes" id="UP000550707"/>
    </source>
</evidence>
<evidence type="ECO:0000259" key="7">
    <source>
        <dbReference type="PROSITE" id="PS51050"/>
    </source>
</evidence>
<dbReference type="SUPFAM" id="SSF63748">
    <property type="entry name" value="Tudor/PWWP/MBT"/>
    <property type="match status" value="1"/>
</dbReference>
<dbReference type="Proteomes" id="UP000550707">
    <property type="component" value="Unassembled WGS sequence"/>
</dbReference>
<reference evidence="8 9" key="1">
    <citation type="journal article" date="2020" name="Nature">
        <title>Six reference-quality genomes reveal evolution of bat adaptations.</title>
        <authorList>
            <person name="Jebb D."/>
            <person name="Huang Z."/>
            <person name="Pippel M."/>
            <person name="Hughes G.M."/>
            <person name="Lavrichenko K."/>
            <person name="Devanna P."/>
            <person name="Winkler S."/>
            <person name="Jermiin L.S."/>
            <person name="Skirmuntt E.C."/>
            <person name="Katzourakis A."/>
            <person name="Burkitt-Gray L."/>
            <person name="Ray D.A."/>
            <person name="Sullivan K.A.M."/>
            <person name="Roscito J.G."/>
            <person name="Kirilenko B.M."/>
            <person name="Davalos L.M."/>
            <person name="Corthals A.P."/>
            <person name="Power M.L."/>
            <person name="Jones G."/>
            <person name="Ransome R.D."/>
            <person name="Dechmann D.K.N."/>
            <person name="Locatelli A.G."/>
            <person name="Puechmaille S.J."/>
            <person name="Fedrigo O."/>
            <person name="Jarvis E.D."/>
            <person name="Hiller M."/>
            <person name="Vernes S.C."/>
            <person name="Myers E.W."/>
            <person name="Teeling E.C."/>
        </authorList>
    </citation>
    <scope>NUCLEOTIDE SEQUENCE [LARGE SCALE GENOMIC DNA]</scope>
    <source>
        <strain evidence="8">MMolMol1</strain>
        <tissue evidence="8">Muscle</tissue>
    </source>
</reference>
<keyword evidence="3" id="KW-0862">Zinc</keyword>
<dbReference type="PROSITE" id="PS51050">
    <property type="entry name" value="ZF_CW"/>
    <property type="match status" value="1"/>
</dbReference>
<accession>A0A7J8J547</accession>
<feature type="compositionally biased region" description="Polar residues" evidence="5">
    <location>
        <begin position="305"/>
        <end position="314"/>
    </location>
</feature>
<dbReference type="PANTHER" id="PTHR15999:SF2">
    <property type="entry name" value="ZINC FINGER CW-TYPE PWWP DOMAIN PROTEIN 1"/>
    <property type="match status" value="1"/>
</dbReference>
<dbReference type="EMBL" id="JACASF010000003">
    <property type="protein sequence ID" value="KAF6491529.1"/>
    <property type="molecule type" value="Genomic_DNA"/>
</dbReference>
<dbReference type="Gene3D" id="2.30.30.140">
    <property type="match status" value="1"/>
</dbReference>
<dbReference type="Gene3D" id="3.30.40.100">
    <property type="match status" value="1"/>
</dbReference>
<dbReference type="InterPro" id="IPR011124">
    <property type="entry name" value="Znf_CW"/>
</dbReference>
<evidence type="ECO:0000256" key="4">
    <source>
        <dbReference type="PROSITE-ProRule" id="PRU00454"/>
    </source>
</evidence>
<dbReference type="GO" id="GO:0005634">
    <property type="term" value="C:nucleus"/>
    <property type="evidence" value="ECO:0007669"/>
    <property type="project" value="TreeGrafter"/>
</dbReference>
<evidence type="ECO:0000259" key="6">
    <source>
        <dbReference type="PROSITE" id="PS50812"/>
    </source>
</evidence>
<dbReference type="PANTHER" id="PTHR15999">
    <property type="entry name" value="ZINC FINGER CW-TYPE PWWP DOMAIN PROTEIN 1"/>
    <property type="match status" value="1"/>
</dbReference>
<name>A0A7J8J547_MOLMO</name>
<dbReference type="AlphaFoldDB" id="A0A7J8J547"/>
<dbReference type="InterPro" id="IPR000313">
    <property type="entry name" value="PWWP_dom"/>
</dbReference>
<protein>
    <submittedName>
        <fullName evidence="8">Zinc finger CW-type and PWWP domain containing 1</fullName>
    </submittedName>
</protein>
<dbReference type="GO" id="GO:0008270">
    <property type="term" value="F:zinc ion binding"/>
    <property type="evidence" value="ECO:0007669"/>
    <property type="project" value="UniProtKB-KW"/>
</dbReference>
<proteinExistence type="predicted"/>
<feature type="region of interest" description="Disordered" evidence="5">
    <location>
        <begin position="331"/>
        <end position="362"/>
    </location>
</feature>